<dbReference type="GO" id="GO:0006666">
    <property type="term" value="P:3-keto-sphinganine metabolic process"/>
    <property type="evidence" value="ECO:0007669"/>
    <property type="project" value="TreeGrafter"/>
</dbReference>
<name>A0A1Y3B5X3_EURMA</name>
<keyword evidence="1" id="KW-1133">Transmembrane helix</keyword>
<keyword evidence="3" id="KW-1185">Reference proteome</keyword>
<dbReference type="GO" id="GO:0005789">
    <property type="term" value="C:endoplasmic reticulum membrane"/>
    <property type="evidence" value="ECO:0007669"/>
    <property type="project" value="TreeGrafter"/>
</dbReference>
<proteinExistence type="predicted"/>
<protein>
    <recommendedName>
        <fullName evidence="4">3-ketodihydrosphingosine reductase-like protein</fullName>
    </recommendedName>
</protein>
<feature type="non-terminal residue" evidence="2">
    <location>
        <position position="179"/>
    </location>
</feature>
<dbReference type="GO" id="GO:0047560">
    <property type="term" value="F:3-dehydrosphinganine reductase activity"/>
    <property type="evidence" value="ECO:0007669"/>
    <property type="project" value="TreeGrafter"/>
</dbReference>
<dbReference type="OrthoDB" id="37659at2759"/>
<keyword evidence="1" id="KW-0812">Transmembrane</keyword>
<dbReference type="Pfam" id="PF00106">
    <property type="entry name" value="adh_short"/>
    <property type="match status" value="1"/>
</dbReference>
<dbReference type="AlphaFoldDB" id="A0A1Y3B5X3"/>
<reference evidence="2 3" key="1">
    <citation type="submission" date="2017-03" db="EMBL/GenBank/DDBJ databases">
        <title>Genome Survey of Euroglyphus maynei.</title>
        <authorList>
            <person name="Arlian L.G."/>
            <person name="Morgan M.S."/>
            <person name="Rider S.D."/>
        </authorList>
    </citation>
    <scope>NUCLEOTIDE SEQUENCE [LARGE SCALE GENOMIC DNA]</scope>
    <source>
        <strain evidence="2">Arlian Lab</strain>
        <tissue evidence="2">Whole body</tissue>
    </source>
</reference>
<organism evidence="2 3">
    <name type="scientific">Euroglyphus maynei</name>
    <name type="common">Mayne's house dust mite</name>
    <dbReference type="NCBI Taxonomy" id="6958"/>
    <lineage>
        <taxon>Eukaryota</taxon>
        <taxon>Metazoa</taxon>
        <taxon>Ecdysozoa</taxon>
        <taxon>Arthropoda</taxon>
        <taxon>Chelicerata</taxon>
        <taxon>Arachnida</taxon>
        <taxon>Acari</taxon>
        <taxon>Acariformes</taxon>
        <taxon>Sarcoptiformes</taxon>
        <taxon>Astigmata</taxon>
        <taxon>Psoroptidia</taxon>
        <taxon>Analgoidea</taxon>
        <taxon>Pyroglyphidae</taxon>
        <taxon>Pyroglyphinae</taxon>
        <taxon>Euroglyphus</taxon>
    </lineage>
</organism>
<dbReference type="EMBL" id="MUJZ01041887">
    <property type="protein sequence ID" value="OTF75464.1"/>
    <property type="molecule type" value="Genomic_DNA"/>
</dbReference>
<dbReference type="PANTHER" id="PTHR43550:SF3">
    <property type="entry name" value="3-KETODIHYDROSPHINGOSINE REDUCTASE"/>
    <property type="match status" value="1"/>
</dbReference>
<dbReference type="Proteomes" id="UP000194236">
    <property type="component" value="Unassembled WGS sequence"/>
</dbReference>
<dbReference type="SUPFAM" id="SSF51735">
    <property type="entry name" value="NAD(P)-binding Rossmann-fold domains"/>
    <property type="match status" value="1"/>
</dbReference>
<accession>A0A1Y3B5X3</accession>
<dbReference type="InterPro" id="IPR036291">
    <property type="entry name" value="NAD(P)-bd_dom_sf"/>
</dbReference>
<evidence type="ECO:0000313" key="3">
    <source>
        <dbReference type="Proteomes" id="UP000194236"/>
    </source>
</evidence>
<evidence type="ECO:0008006" key="4">
    <source>
        <dbReference type="Google" id="ProtNLM"/>
    </source>
</evidence>
<feature type="transmembrane region" description="Helical" evidence="1">
    <location>
        <begin position="126"/>
        <end position="144"/>
    </location>
</feature>
<dbReference type="InterPro" id="IPR002347">
    <property type="entry name" value="SDR_fam"/>
</dbReference>
<comment type="caution">
    <text evidence="2">The sequence shown here is derived from an EMBL/GenBank/DDBJ whole genome shotgun (WGS) entry which is preliminary data.</text>
</comment>
<keyword evidence="1" id="KW-0472">Membrane</keyword>
<gene>
    <name evidence="2" type="ORF">BLA29_012157</name>
</gene>
<dbReference type="PANTHER" id="PTHR43550">
    <property type="entry name" value="3-KETODIHYDROSPHINGOSINE REDUCTASE"/>
    <property type="match status" value="1"/>
</dbReference>
<sequence>MAKICVKMGANVTIIARDEQYLRNVQHNLTTMAMDCDRQKILEFSVDISERQPLQLEKALSIAESNSGPIDLLICCAGTAIARTFDDCRLDEFHRMMDVNYFGTVNTIKTCLPSLKKNRMNNNARIMIFSSIAGVFGLYGYSAYSAAKFALVGLAESLDMELRPNNIRVTVSFPPDTDT</sequence>
<evidence type="ECO:0000313" key="2">
    <source>
        <dbReference type="EMBL" id="OTF75464.1"/>
    </source>
</evidence>
<evidence type="ECO:0000256" key="1">
    <source>
        <dbReference type="SAM" id="Phobius"/>
    </source>
</evidence>
<dbReference type="PRINTS" id="PR00081">
    <property type="entry name" value="GDHRDH"/>
</dbReference>
<dbReference type="Gene3D" id="3.40.50.720">
    <property type="entry name" value="NAD(P)-binding Rossmann-like Domain"/>
    <property type="match status" value="1"/>
</dbReference>
<dbReference type="GO" id="GO:0030148">
    <property type="term" value="P:sphingolipid biosynthetic process"/>
    <property type="evidence" value="ECO:0007669"/>
    <property type="project" value="TreeGrafter"/>
</dbReference>